<proteinExistence type="inferred from homology"/>
<dbReference type="Proteomes" id="UP001153620">
    <property type="component" value="Chromosome 1"/>
</dbReference>
<dbReference type="OrthoDB" id="637682at2759"/>
<comment type="similarity">
    <text evidence="1">Belongs to the mTERF family.</text>
</comment>
<sequence>MSLIKLFGNIKLRNIQRYCTALQVVKPSEISSKNTDLLEQTNSDDIRYLATKFPRVITSHLMTVRELTFSVKEEMGFDKEGTKALLLAVPKVFMMNKDSLNERFNYVHNLMKFSHDKILQNPQILNTRLSRIESRHKFLKLLHRDQFDEKLPRYVSLENIYSGTDDEFVTQVCESTIETYDNFLKTL</sequence>
<evidence type="ECO:0000313" key="3">
    <source>
        <dbReference type="EMBL" id="CAG9798834.1"/>
    </source>
</evidence>
<accession>A0A9N9WP83</accession>
<gene>
    <name evidence="3" type="ORF">CHIRRI_LOCUS1810</name>
</gene>
<dbReference type="InterPro" id="IPR038538">
    <property type="entry name" value="MTERF_sf"/>
</dbReference>
<reference evidence="3" key="2">
    <citation type="submission" date="2022-10" db="EMBL/GenBank/DDBJ databases">
        <authorList>
            <consortium name="ENA_rothamsted_submissions"/>
            <consortium name="culmorum"/>
            <person name="King R."/>
        </authorList>
    </citation>
    <scope>NUCLEOTIDE SEQUENCE</scope>
</reference>
<dbReference type="EMBL" id="OU895877">
    <property type="protein sequence ID" value="CAG9798834.1"/>
    <property type="molecule type" value="Genomic_DNA"/>
</dbReference>
<dbReference type="AlphaFoldDB" id="A0A9N9WP83"/>
<dbReference type="Gene3D" id="1.25.70.10">
    <property type="entry name" value="Transcription termination factor 3, mitochondrial"/>
    <property type="match status" value="1"/>
</dbReference>
<dbReference type="GO" id="GO:0003676">
    <property type="term" value="F:nucleic acid binding"/>
    <property type="evidence" value="ECO:0007669"/>
    <property type="project" value="InterPro"/>
</dbReference>
<keyword evidence="2" id="KW-0809">Transit peptide</keyword>
<name>A0A9N9WP83_9DIPT</name>
<evidence type="ECO:0000256" key="1">
    <source>
        <dbReference type="ARBA" id="ARBA00007692"/>
    </source>
</evidence>
<evidence type="ECO:0000256" key="2">
    <source>
        <dbReference type="ARBA" id="ARBA00022946"/>
    </source>
</evidence>
<evidence type="ECO:0000313" key="4">
    <source>
        <dbReference type="Proteomes" id="UP001153620"/>
    </source>
</evidence>
<protein>
    <submittedName>
        <fullName evidence="3">Uncharacterized protein</fullName>
    </submittedName>
</protein>
<keyword evidence="4" id="KW-1185">Reference proteome</keyword>
<dbReference type="Pfam" id="PF02536">
    <property type="entry name" value="mTERF"/>
    <property type="match status" value="1"/>
</dbReference>
<reference evidence="3" key="1">
    <citation type="submission" date="2022-01" db="EMBL/GenBank/DDBJ databases">
        <authorList>
            <person name="King R."/>
        </authorList>
    </citation>
    <scope>NUCLEOTIDE SEQUENCE</scope>
</reference>
<dbReference type="InterPro" id="IPR003690">
    <property type="entry name" value="MTERF"/>
</dbReference>
<dbReference type="SMART" id="SM00733">
    <property type="entry name" value="Mterf"/>
    <property type="match status" value="3"/>
</dbReference>
<organism evidence="3 4">
    <name type="scientific">Chironomus riparius</name>
    <dbReference type="NCBI Taxonomy" id="315576"/>
    <lineage>
        <taxon>Eukaryota</taxon>
        <taxon>Metazoa</taxon>
        <taxon>Ecdysozoa</taxon>
        <taxon>Arthropoda</taxon>
        <taxon>Hexapoda</taxon>
        <taxon>Insecta</taxon>
        <taxon>Pterygota</taxon>
        <taxon>Neoptera</taxon>
        <taxon>Endopterygota</taxon>
        <taxon>Diptera</taxon>
        <taxon>Nematocera</taxon>
        <taxon>Chironomoidea</taxon>
        <taxon>Chironomidae</taxon>
        <taxon>Chironominae</taxon>
        <taxon>Chironomus</taxon>
    </lineage>
</organism>